<evidence type="ECO:0000256" key="1">
    <source>
        <dbReference type="SAM" id="MobiDB-lite"/>
    </source>
</evidence>
<protein>
    <submittedName>
        <fullName evidence="3">DNA-entry nuclease</fullName>
    </submittedName>
</protein>
<reference evidence="3 4" key="1">
    <citation type="submission" date="2024-03" db="EMBL/GenBank/DDBJ databases">
        <title>Mouse gut bacterial collection (mGBC) of GemPharmatech.</title>
        <authorList>
            <person name="He Y."/>
            <person name="Dong L."/>
            <person name="Wu D."/>
            <person name="Gao X."/>
            <person name="Lin Z."/>
        </authorList>
    </citation>
    <scope>NUCLEOTIDE SEQUENCE [LARGE SCALE GENOMIC DNA]</scope>
    <source>
        <strain evidence="3 4">15-30</strain>
    </source>
</reference>
<dbReference type="InterPro" id="IPR035451">
    <property type="entry name" value="Ada-like_dom_sf"/>
</dbReference>
<evidence type="ECO:0000256" key="2">
    <source>
        <dbReference type="SAM" id="Phobius"/>
    </source>
</evidence>
<feature type="transmembrane region" description="Helical" evidence="2">
    <location>
        <begin position="28"/>
        <end position="46"/>
    </location>
</feature>
<organism evidence="3 4">
    <name type="scientific">Ligilactobacillus faecis</name>
    <dbReference type="NCBI Taxonomy" id="762833"/>
    <lineage>
        <taxon>Bacteria</taxon>
        <taxon>Bacillati</taxon>
        <taxon>Bacillota</taxon>
        <taxon>Bacilli</taxon>
        <taxon>Lactobacillales</taxon>
        <taxon>Lactobacillaceae</taxon>
        <taxon>Ligilactobacillus</taxon>
    </lineage>
</organism>
<dbReference type="SUPFAM" id="SSF57884">
    <property type="entry name" value="Ada DNA repair protein, N-terminal domain (N-Ada 10)"/>
    <property type="match status" value="1"/>
</dbReference>
<feature type="compositionally biased region" description="Low complexity" evidence="1">
    <location>
        <begin position="124"/>
        <end position="134"/>
    </location>
</feature>
<feature type="transmembrane region" description="Helical" evidence="2">
    <location>
        <begin position="6"/>
        <end position="21"/>
    </location>
</feature>
<keyword evidence="2" id="KW-1133">Transmembrane helix</keyword>
<feature type="compositionally biased region" description="Basic and acidic residues" evidence="1">
    <location>
        <begin position="64"/>
        <end position="123"/>
    </location>
</feature>
<feature type="compositionally biased region" description="Low complexity" evidence="1">
    <location>
        <begin position="141"/>
        <end position="154"/>
    </location>
</feature>
<dbReference type="Gene3D" id="3.40.10.10">
    <property type="entry name" value="DNA Methylphosphotriester Repair Domain"/>
    <property type="match status" value="1"/>
</dbReference>
<comment type="caution">
    <text evidence="3">The sequence shown here is derived from an EMBL/GenBank/DDBJ whole genome shotgun (WGS) entry which is preliminary data.</text>
</comment>
<feature type="compositionally biased region" description="Low complexity" evidence="1">
    <location>
        <begin position="163"/>
        <end position="172"/>
    </location>
</feature>
<keyword evidence="4" id="KW-1185">Reference proteome</keyword>
<proteinExistence type="predicted"/>
<dbReference type="Proteomes" id="UP001565236">
    <property type="component" value="Unassembled WGS sequence"/>
</dbReference>
<accession>A0ABV4DSA2</accession>
<feature type="region of interest" description="Disordered" evidence="1">
    <location>
        <begin position="52"/>
        <end position="197"/>
    </location>
</feature>
<evidence type="ECO:0000313" key="4">
    <source>
        <dbReference type="Proteomes" id="UP001565236"/>
    </source>
</evidence>
<gene>
    <name evidence="3" type="ORF">AALT52_07065</name>
</gene>
<dbReference type="EMBL" id="JBCLUF010000024">
    <property type="protein sequence ID" value="MEY8662642.1"/>
    <property type="molecule type" value="Genomic_DNA"/>
</dbReference>
<dbReference type="RefSeq" id="WP_369942349.1">
    <property type="nucleotide sequence ID" value="NZ_JBCLUF010000024.1"/>
</dbReference>
<name>A0ABV4DSA2_9LACO</name>
<keyword evidence="2" id="KW-0812">Transmembrane</keyword>
<keyword evidence="2" id="KW-0472">Membrane</keyword>
<sequence>MDSFLALIFLASIFSSWYFWRKKPNKRFLSGSIAVLILSFLLIGALPQKTEKTTTNQAKTSKSVKKERAKASSKRESEESAKAKSESEKEASLAKAKSESEARASSEASARKESEKQESERLASESLAKAASESSAKEASEQAASQAQAQSESQTIAQAPAQNNDNTGTAPTNPNPPVNNGDLNTADANAQGAIVGNSRSKIYHVPGQRGYRMNSENAVYFNSEAEAQAAGYRKSLR</sequence>
<evidence type="ECO:0000313" key="3">
    <source>
        <dbReference type="EMBL" id="MEY8662642.1"/>
    </source>
</evidence>